<protein>
    <submittedName>
        <fullName evidence="1">Uncharacterized protein</fullName>
    </submittedName>
</protein>
<dbReference type="AlphaFoldDB" id="A0A811TJK8"/>
<dbReference type="EMBL" id="CAJHIR010000069">
    <property type="protein sequence ID" value="CAD6494647.1"/>
    <property type="molecule type" value="Genomic_DNA"/>
</dbReference>
<reference evidence="1" key="1">
    <citation type="submission" date="2020-10" db="EMBL/GenBank/DDBJ databases">
        <authorList>
            <person name="Hahn C.J."/>
            <person name="Laso-Perez R."/>
            <person name="Vulcano F."/>
            <person name="Vaziourakis K.-M."/>
            <person name="Stokke R."/>
            <person name="Steen I.H."/>
            <person name="Teske A."/>
            <person name="Boetius A."/>
            <person name="Liebeke M."/>
            <person name="Amann R."/>
            <person name="Knittel K."/>
        </authorList>
    </citation>
    <scope>NUCLEOTIDE SEQUENCE</scope>
    <source>
        <strain evidence="1">Gfbio:e3339647-f889-4370-9287-4fb5cb688e4c:AG392J18_GoMArc1</strain>
    </source>
</reference>
<evidence type="ECO:0000313" key="1">
    <source>
        <dbReference type="EMBL" id="CAD6494647.1"/>
    </source>
</evidence>
<evidence type="ECO:0000313" key="2">
    <source>
        <dbReference type="Proteomes" id="UP000612009"/>
    </source>
</evidence>
<name>A0A811TJK8_9EURY</name>
<proteinExistence type="predicted"/>
<comment type="caution">
    <text evidence="1">The sequence shown here is derived from an EMBL/GenBank/DDBJ whole genome shotgun (WGS) entry which is preliminary data.</text>
</comment>
<gene>
    <name evidence="1" type="ORF">LAKADJCE_00885</name>
</gene>
<organism evidence="1 2">
    <name type="scientific">Candidatus Argoarchaeum ethanivorans</name>
    <dbReference type="NCBI Taxonomy" id="2608793"/>
    <lineage>
        <taxon>Archaea</taxon>
        <taxon>Methanobacteriati</taxon>
        <taxon>Methanobacteriota</taxon>
        <taxon>Stenosarchaea group</taxon>
        <taxon>Methanomicrobia</taxon>
        <taxon>Methanosarcinales</taxon>
        <taxon>Methanosarcinales incertae sedis</taxon>
        <taxon>GOM Arc I cluster</taxon>
        <taxon>Candidatus Argoarchaeum</taxon>
    </lineage>
</organism>
<sequence length="154" mass="17869">MIIECDNKECLKWMEMSDPIFENMGIDLSEISISVSIKNNRYLKSSTGKSMCKPDCIHIRNDLQFDIFIQTYAHEVGHITQKLGTFENPKKFITGIIAESVALKFEKKFLINFNKKHNTNIPIDENFNGLNRYKFAYYGKNLAILSTKSKYKLI</sequence>
<accession>A0A811TJK8</accession>
<dbReference type="Proteomes" id="UP000612009">
    <property type="component" value="Unassembled WGS sequence"/>
</dbReference>